<dbReference type="PROSITE" id="PS51257">
    <property type="entry name" value="PROKAR_LIPOPROTEIN"/>
    <property type="match status" value="1"/>
</dbReference>
<dbReference type="EMBL" id="JAFBCG010000001">
    <property type="protein sequence ID" value="MBM7801060.1"/>
    <property type="molecule type" value="Genomic_DNA"/>
</dbReference>
<accession>A0ABS2RPX4</accession>
<organism evidence="3 4">
    <name type="scientific">Curtobacterium luteum</name>
    <dbReference type="NCBI Taxonomy" id="33881"/>
    <lineage>
        <taxon>Bacteria</taxon>
        <taxon>Bacillati</taxon>
        <taxon>Actinomycetota</taxon>
        <taxon>Actinomycetes</taxon>
        <taxon>Micrococcales</taxon>
        <taxon>Microbacteriaceae</taxon>
        <taxon>Curtobacterium</taxon>
    </lineage>
</organism>
<feature type="compositionally biased region" description="Polar residues" evidence="1">
    <location>
        <begin position="35"/>
        <end position="45"/>
    </location>
</feature>
<sequence length="169" mass="17991">MVRRRNAIFSALAVSIVLVMLAGGCAMNHSDEPQHTASGGQSLSSAKEELAHKSGLRDTGIEVDTSYSGASKRSLITVEATVSDEAQIPQVIDYLAQVGWSINEVEPDTGIFVRIRFTPQPIIGKVAQTNGWTTATYSSATDGLKQLVVLPKAAVSQRFGNWPGPAPKP</sequence>
<keyword evidence="2" id="KW-0732">Signal</keyword>
<name>A0ABS2RPX4_9MICO</name>
<dbReference type="RefSeq" id="WP_188889185.1">
    <property type="nucleotide sequence ID" value="NZ_BMOI01000011.1"/>
</dbReference>
<feature type="compositionally biased region" description="Basic and acidic residues" evidence="1">
    <location>
        <begin position="46"/>
        <end position="55"/>
    </location>
</feature>
<protein>
    <recommendedName>
        <fullName evidence="5">Lipoprotein</fullName>
    </recommendedName>
</protein>
<feature type="signal peptide" evidence="2">
    <location>
        <begin position="1"/>
        <end position="22"/>
    </location>
</feature>
<keyword evidence="4" id="KW-1185">Reference proteome</keyword>
<evidence type="ECO:0000313" key="4">
    <source>
        <dbReference type="Proteomes" id="UP000746584"/>
    </source>
</evidence>
<reference evidence="3 4" key="1">
    <citation type="submission" date="2021-01" db="EMBL/GenBank/DDBJ databases">
        <title>Sequencing the genomes of 1000 actinobacteria strains.</title>
        <authorList>
            <person name="Klenk H.-P."/>
        </authorList>
    </citation>
    <scope>NUCLEOTIDE SEQUENCE [LARGE SCALE GENOMIC DNA]</scope>
    <source>
        <strain evidence="3 4">DSM 20542</strain>
    </source>
</reference>
<evidence type="ECO:0000256" key="1">
    <source>
        <dbReference type="SAM" id="MobiDB-lite"/>
    </source>
</evidence>
<evidence type="ECO:0008006" key="5">
    <source>
        <dbReference type="Google" id="ProtNLM"/>
    </source>
</evidence>
<dbReference type="Proteomes" id="UP000746584">
    <property type="component" value="Unassembled WGS sequence"/>
</dbReference>
<proteinExistence type="predicted"/>
<gene>
    <name evidence="3" type="ORF">JOE58_000311</name>
</gene>
<evidence type="ECO:0000256" key="2">
    <source>
        <dbReference type="SAM" id="SignalP"/>
    </source>
</evidence>
<feature type="region of interest" description="Disordered" evidence="1">
    <location>
        <begin position="31"/>
        <end position="55"/>
    </location>
</feature>
<evidence type="ECO:0000313" key="3">
    <source>
        <dbReference type="EMBL" id="MBM7801060.1"/>
    </source>
</evidence>
<comment type="caution">
    <text evidence="3">The sequence shown here is derived from an EMBL/GenBank/DDBJ whole genome shotgun (WGS) entry which is preliminary data.</text>
</comment>
<feature type="chain" id="PRO_5047407732" description="Lipoprotein" evidence="2">
    <location>
        <begin position="23"/>
        <end position="169"/>
    </location>
</feature>